<evidence type="ECO:0000313" key="1">
    <source>
        <dbReference type="EMBL" id="EEB47580.1"/>
    </source>
</evidence>
<name>B6XA26_9GAMM</name>
<reference evidence="1 2" key="2">
    <citation type="submission" date="2008-10" db="EMBL/GenBank/DDBJ databases">
        <authorList>
            <person name="Fulton L."/>
            <person name="Clifton S."/>
            <person name="Fulton B."/>
            <person name="Xu J."/>
            <person name="Minx P."/>
            <person name="Pepin K.H."/>
            <person name="Johnson M."/>
            <person name="Bhonagiri V."/>
            <person name="Nash W.E."/>
            <person name="Mardis E.R."/>
            <person name="Wilson R.K."/>
        </authorList>
    </citation>
    <scope>NUCLEOTIDE SEQUENCE [LARGE SCALE GENOMIC DNA]</scope>
    <source>
        <strain evidence="1 2">DSM 30120</strain>
    </source>
</reference>
<evidence type="ECO:0000313" key="2">
    <source>
        <dbReference type="Proteomes" id="UP000003729"/>
    </source>
</evidence>
<accession>B6XA26</accession>
<protein>
    <submittedName>
        <fullName evidence="1">Uncharacterized protein</fullName>
    </submittedName>
</protein>
<sequence length="85" mass="8889">MTVSVATTGVDADSGVEVILTGVAVEPWFATGVLGVAAGVVSADAVPIKPIANRIEAVNLRISWPLLSYLCCIKKFISMIVPFID</sequence>
<gene>
    <name evidence="1" type="ORF">PROVALCAL_00173</name>
</gene>
<dbReference type="EMBL" id="ABXW01000004">
    <property type="protein sequence ID" value="EEB47580.1"/>
    <property type="molecule type" value="Genomic_DNA"/>
</dbReference>
<organism evidence="1 2">
    <name type="scientific">Providencia alcalifaciens DSM 30120</name>
    <dbReference type="NCBI Taxonomy" id="520999"/>
    <lineage>
        <taxon>Bacteria</taxon>
        <taxon>Pseudomonadati</taxon>
        <taxon>Pseudomonadota</taxon>
        <taxon>Gammaproteobacteria</taxon>
        <taxon>Enterobacterales</taxon>
        <taxon>Morganellaceae</taxon>
        <taxon>Providencia</taxon>
    </lineage>
</organism>
<comment type="caution">
    <text evidence="1">The sequence shown here is derived from an EMBL/GenBank/DDBJ whole genome shotgun (WGS) entry which is preliminary data.</text>
</comment>
<dbReference type="Proteomes" id="UP000003729">
    <property type="component" value="Unassembled WGS sequence"/>
</dbReference>
<proteinExistence type="predicted"/>
<reference evidence="1 2" key="1">
    <citation type="submission" date="2008-10" db="EMBL/GenBank/DDBJ databases">
        <title>Draft genome sequence of Providencia alcalifaciens (DSM 30120).</title>
        <authorList>
            <person name="Sudarsanam P."/>
            <person name="Ley R."/>
            <person name="Guruge J."/>
            <person name="Turnbaugh P.J."/>
            <person name="Mahowald M."/>
            <person name="Liep D."/>
            <person name="Gordon J."/>
        </authorList>
    </citation>
    <scope>NUCLEOTIDE SEQUENCE [LARGE SCALE GENOMIC DNA]</scope>
    <source>
        <strain evidence="1 2">DSM 30120</strain>
    </source>
</reference>
<dbReference type="AlphaFoldDB" id="B6XA26"/>